<gene>
    <name evidence="1" type="ORF">GCM10011328_05620</name>
</gene>
<dbReference type="Proteomes" id="UP000627464">
    <property type="component" value="Unassembled WGS sequence"/>
</dbReference>
<comment type="caution">
    <text evidence="1">The sequence shown here is derived from an EMBL/GenBank/DDBJ whole genome shotgun (WGS) entry which is preliminary data.</text>
</comment>
<reference evidence="2" key="1">
    <citation type="journal article" date="2019" name="Int. J. Syst. Evol. Microbiol.">
        <title>The Global Catalogue of Microorganisms (GCM) 10K type strain sequencing project: providing services to taxonomists for standard genome sequencing and annotation.</title>
        <authorList>
            <consortium name="The Broad Institute Genomics Platform"/>
            <consortium name="The Broad Institute Genome Sequencing Center for Infectious Disease"/>
            <person name="Wu L."/>
            <person name="Ma J."/>
        </authorList>
    </citation>
    <scope>NUCLEOTIDE SEQUENCE [LARGE SCALE GENOMIC DNA]</scope>
    <source>
        <strain evidence="2">CGMCC 1.12806</strain>
    </source>
</reference>
<evidence type="ECO:0000313" key="2">
    <source>
        <dbReference type="Proteomes" id="UP000627464"/>
    </source>
</evidence>
<accession>A0ABQ1G0J7</accession>
<dbReference type="EMBL" id="BMFZ01000001">
    <property type="protein sequence ID" value="GGA33662.1"/>
    <property type="molecule type" value="Genomic_DNA"/>
</dbReference>
<protein>
    <submittedName>
        <fullName evidence="1">Uncharacterized protein</fullName>
    </submittedName>
</protein>
<organism evidence="1 2">
    <name type="scientific">Hafnia psychrotolerans</name>
    <dbReference type="NCBI Taxonomy" id="1477018"/>
    <lineage>
        <taxon>Bacteria</taxon>
        <taxon>Pseudomonadati</taxon>
        <taxon>Pseudomonadota</taxon>
        <taxon>Gammaproteobacteria</taxon>
        <taxon>Enterobacterales</taxon>
        <taxon>Hafniaceae</taxon>
        <taxon>Hafnia</taxon>
    </lineage>
</organism>
<name>A0ABQ1G0J7_9GAMM</name>
<sequence>MTKPRLAPNLFASLVNALRDVAVEYAGAQSLRDAIGQTLEKFIEPSHPHFSANGEHMPVGEIVAWAGTDCEKGITREVDFRFLRFDVQPGQQLFTAPHKPVVSDSMALAFHNAHTDGAAGADDIEEIKVGLSAALGVYDGGVVKVGD</sequence>
<keyword evidence="2" id="KW-1185">Reference proteome</keyword>
<evidence type="ECO:0000313" key="1">
    <source>
        <dbReference type="EMBL" id="GGA33662.1"/>
    </source>
</evidence>
<dbReference type="RefSeq" id="WP_188470183.1">
    <property type="nucleotide sequence ID" value="NZ_BMFZ01000001.1"/>
</dbReference>
<proteinExistence type="predicted"/>